<accession>A0A427Y946</accession>
<feature type="region of interest" description="Disordered" evidence="1">
    <location>
        <begin position="1"/>
        <end position="76"/>
    </location>
</feature>
<dbReference type="Proteomes" id="UP000279236">
    <property type="component" value="Unassembled WGS sequence"/>
</dbReference>
<feature type="compositionally biased region" description="Polar residues" evidence="1">
    <location>
        <begin position="36"/>
        <end position="47"/>
    </location>
</feature>
<reference evidence="2 3" key="1">
    <citation type="submission" date="2018-11" db="EMBL/GenBank/DDBJ databases">
        <title>Genome sequence of Apiotrichum porosum DSM 27194.</title>
        <authorList>
            <person name="Aliyu H."/>
            <person name="Gorte O."/>
            <person name="Ochsenreither K."/>
        </authorList>
    </citation>
    <scope>NUCLEOTIDE SEQUENCE [LARGE SCALE GENOMIC DNA]</scope>
    <source>
        <strain evidence="2 3">DSM 27194</strain>
    </source>
</reference>
<dbReference type="GeneID" id="39584575"/>
<name>A0A427Y946_9TREE</name>
<dbReference type="RefSeq" id="XP_028479732.1">
    <property type="nucleotide sequence ID" value="XM_028615875.1"/>
</dbReference>
<feature type="region of interest" description="Disordered" evidence="1">
    <location>
        <begin position="97"/>
        <end position="191"/>
    </location>
</feature>
<comment type="caution">
    <text evidence="2">The sequence shown here is derived from an EMBL/GenBank/DDBJ whole genome shotgun (WGS) entry which is preliminary data.</text>
</comment>
<feature type="compositionally biased region" description="Basic and acidic residues" evidence="1">
    <location>
        <begin position="129"/>
        <end position="147"/>
    </location>
</feature>
<dbReference type="EMBL" id="RSCE01000001">
    <property type="protein sequence ID" value="RSH87524.1"/>
    <property type="molecule type" value="Genomic_DNA"/>
</dbReference>
<dbReference type="AlphaFoldDB" id="A0A427Y946"/>
<evidence type="ECO:0000256" key="1">
    <source>
        <dbReference type="SAM" id="MobiDB-lite"/>
    </source>
</evidence>
<protein>
    <submittedName>
        <fullName evidence="2">Uncharacterized protein</fullName>
    </submittedName>
</protein>
<organism evidence="2 3">
    <name type="scientific">Apiotrichum porosum</name>
    <dbReference type="NCBI Taxonomy" id="105984"/>
    <lineage>
        <taxon>Eukaryota</taxon>
        <taxon>Fungi</taxon>
        <taxon>Dikarya</taxon>
        <taxon>Basidiomycota</taxon>
        <taxon>Agaricomycotina</taxon>
        <taxon>Tremellomycetes</taxon>
        <taxon>Trichosporonales</taxon>
        <taxon>Trichosporonaceae</taxon>
        <taxon>Apiotrichum</taxon>
    </lineage>
</organism>
<evidence type="ECO:0000313" key="2">
    <source>
        <dbReference type="EMBL" id="RSH87524.1"/>
    </source>
</evidence>
<feature type="compositionally biased region" description="Low complexity" evidence="1">
    <location>
        <begin position="163"/>
        <end position="190"/>
    </location>
</feature>
<sequence>MIPAPIHTPEDASPPPYPGLSGPSSRGGSVSRAPSYRSQTSISLSRSPTPPRHHSAPIPVPGSSASVHARRVSTAPDAEANEALAWAKTIRWAFGPNSPPRYGQPGGHMSTPGAGSPPTFPLSPRSSRHSHDGHEGSYTRERERSRWSGDLSGILSRHASRASQNSQTSQTSNLSTLSENTPRTVTVTPRTHTKTHCNCGTQTCTGTARTGSPSRPLCACGETRCPGGVLASGRPL</sequence>
<evidence type="ECO:0000313" key="3">
    <source>
        <dbReference type="Proteomes" id="UP000279236"/>
    </source>
</evidence>
<keyword evidence="3" id="KW-1185">Reference proteome</keyword>
<proteinExistence type="predicted"/>
<gene>
    <name evidence="2" type="ORF">EHS24_000032</name>
</gene>
<feature type="compositionally biased region" description="Low complexity" evidence="1">
    <location>
        <begin position="19"/>
        <end position="35"/>
    </location>
</feature>